<dbReference type="PANTHER" id="PTHR13265:SF0">
    <property type="entry name" value="HPR1"/>
    <property type="match status" value="1"/>
</dbReference>
<organism evidence="2 3">
    <name type="scientific">Coemansia spiralis</name>
    <dbReference type="NCBI Taxonomy" id="417178"/>
    <lineage>
        <taxon>Eukaryota</taxon>
        <taxon>Fungi</taxon>
        <taxon>Fungi incertae sedis</taxon>
        <taxon>Zoopagomycota</taxon>
        <taxon>Kickxellomycotina</taxon>
        <taxon>Kickxellomycetes</taxon>
        <taxon>Kickxellales</taxon>
        <taxon>Kickxellaceae</taxon>
        <taxon>Coemansia</taxon>
    </lineage>
</organism>
<dbReference type="Pfam" id="PF11957">
    <property type="entry name" value="efThoc1"/>
    <property type="match status" value="1"/>
</dbReference>
<comment type="caution">
    <text evidence="2">The sequence shown here is derived from an EMBL/GenBank/DDBJ whole genome shotgun (WGS) entry which is preliminary data.</text>
</comment>
<evidence type="ECO:0008006" key="4">
    <source>
        <dbReference type="Google" id="ProtNLM"/>
    </source>
</evidence>
<evidence type="ECO:0000313" key="3">
    <source>
        <dbReference type="Proteomes" id="UP001151518"/>
    </source>
</evidence>
<dbReference type="GO" id="GO:0006406">
    <property type="term" value="P:mRNA export from nucleus"/>
    <property type="evidence" value="ECO:0007669"/>
    <property type="project" value="TreeGrafter"/>
</dbReference>
<sequence>MDQQQALIRQAIESVLQERLIYNKDLDVAAIERITTHIASTLAQTNDTGRRNFEYASHTYLFDLVQQIPPDTVPSIHATTNTNEHALHILCQILALVDIAAVISDNGTVDPVLAFTLVEETMDMVTIAVAQEIFGHLELRASLLRRKISATGGKGIVMLKMCNNLLRRIPHSTMSEFAGRVQVFVANSFPLSERSGVNLRGDFDQSNVPVLSSQSDGGEDDADGDQLYQAFWSLQEYFANPQRLVSGSDGEVSEYSVERFIKAATLTIDEFRKTITSKAQSLTLDPTGAETLKYLSSPTLLRMQFSDAQFKCQILLQLLIFIKYILSMSGDRVQALKETATNKFIVNPLSISGANEKSLREIRKRASGQLVGAANDRGLFSRTAQFVLFHENNWARWKAESCKPFEKQLDGEQERELLGEMRASARQFLSCRKVLFKPDASPAAAPMGSKRLAELWTVKTSPRDLASLGRDVQGIDLLAAMGRLDLYCRDDGDYELLTASEQARADVLQWRALRTSVHENMFRKINPASKSLSMLRDEIFPKDESSEAHADDATANTPMEVEG</sequence>
<name>A0A9W8G2V2_9FUNG</name>
<accession>A0A9W8G2V2</accession>
<evidence type="ECO:0000256" key="1">
    <source>
        <dbReference type="SAM" id="MobiDB-lite"/>
    </source>
</evidence>
<dbReference type="OrthoDB" id="10257415at2759"/>
<dbReference type="GO" id="GO:0000445">
    <property type="term" value="C:THO complex part of transcription export complex"/>
    <property type="evidence" value="ECO:0007669"/>
    <property type="project" value="TreeGrafter"/>
</dbReference>
<dbReference type="Proteomes" id="UP001151518">
    <property type="component" value="Unassembled WGS sequence"/>
</dbReference>
<dbReference type="InterPro" id="IPR021861">
    <property type="entry name" value="THO_THOC1"/>
</dbReference>
<dbReference type="EMBL" id="JANBTW010000147">
    <property type="protein sequence ID" value="KAJ2669533.1"/>
    <property type="molecule type" value="Genomic_DNA"/>
</dbReference>
<dbReference type="AlphaFoldDB" id="A0A9W8G2V2"/>
<proteinExistence type="predicted"/>
<feature type="region of interest" description="Disordered" evidence="1">
    <location>
        <begin position="541"/>
        <end position="563"/>
    </location>
</feature>
<feature type="compositionally biased region" description="Basic and acidic residues" evidence="1">
    <location>
        <begin position="541"/>
        <end position="552"/>
    </location>
</feature>
<protein>
    <recommendedName>
        <fullName evidence="4">THO complex subunit 1</fullName>
    </recommendedName>
</protein>
<gene>
    <name evidence="2" type="ORF">GGI25_006111</name>
</gene>
<evidence type="ECO:0000313" key="2">
    <source>
        <dbReference type="EMBL" id="KAJ2669533.1"/>
    </source>
</evidence>
<reference evidence="2" key="1">
    <citation type="submission" date="2022-07" db="EMBL/GenBank/DDBJ databases">
        <title>Phylogenomic reconstructions and comparative analyses of Kickxellomycotina fungi.</title>
        <authorList>
            <person name="Reynolds N.K."/>
            <person name="Stajich J.E."/>
            <person name="Barry K."/>
            <person name="Grigoriev I.V."/>
            <person name="Crous P."/>
            <person name="Smith M.E."/>
        </authorList>
    </citation>
    <scope>NUCLEOTIDE SEQUENCE</scope>
    <source>
        <strain evidence="2">NRRL 3115</strain>
    </source>
</reference>
<dbReference type="PANTHER" id="PTHR13265">
    <property type="entry name" value="THO COMPLEX SUBUNIT 1"/>
    <property type="match status" value="1"/>
</dbReference>